<name>A0ABR8PJZ7_9BACL</name>
<protein>
    <submittedName>
        <fullName evidence="2">Nucleoside triphosphate pyrophosphohydrolase</fullName>
    </submittedName>
</protein>
<dbReference type="RefSeq" id="WP_191689738.1">
    <property type="nucleotide sequence ID" value="NZ_JACSQY010000006.1"/>
</dbReference>
<dbReference type="EMBL" id="JACSQY010000006">
    <property type="protein sequence ID" value="MBD7908516.1"/>
    <property type="molecule type" value="Genomic_DNA"/>
</dbReference>
<dbReference type="CDD" id="cd11532">
    <property type="entry name" value="NTP-PPase_COG4997"/>
    <property type="match status" value="1"/>
</dbReference>
<dbReference type="Proteomes" id="UP000659496">
    <property type="component" value="Unassembled WGS sequence"/>
</dbReference>
<organism evidence="2 3">
    <name type="scientific">Sporosarcina gallistercoris</name>
    <dbReference type="NCBI Taxonomy" id="2762245"/>
    <lineage>
        <taxon>Bacteria</taxon>
        <taxon>Bacillati</taxon>
        <taxon>Bacillota</taxon>
        <taxon>Bacilli</taxon>
        <taxon>Bacillales</taxon>
        <taxon>Caryophanaceae</taxon>
        <taxon>Sporosarcina</taxon>
    </lineage>
</organism>
<dbReference type="SUPFAM" id="SSF101386">
    <property type="entry name" value="all-alpha NTP pyrophosphatases"/>
    <property type="match status" value="1"/>
</dbReference>
<keyword evidence="1" id="KW-0175">Coiled coil</keyword>
<sequence length="108" mass="12316">MPIYNKLVRDRIPEIIEQDGNKTVTRILSEDEYLLEIKHKMHEELTEYEEAAEDADQLEELADLLELVHAAAAVLGATPAELEELRAEKAAQRGGFSDRIYLVEVHDE</sequence>
<gene>
    <name evidence="2" type="ORF">H9659_09255</name>
</gene>
<comment type="caution">
    <text evidence="2">The sequence shown here is derived from an EMBL/GenBank/DDBJ whole genome shotgun (WGS) entry which is preliminary data.</text>
</comment>
<keyword evidence="3" id="KW-1185">Reference proteome</keyword>
<evidence type="ECO:0000256" key="1">
    <source>
        <dbReference type="SAM" id="Coils"/>
    </source>
</evidence>
<feature type="coiled-coil region" evidence="1">
    <location>
        <begin position="38"/>
        <end position="68"/>
    </location>
</feature>
<accession>A0ABR8PJZ7</accession>
<proteinExistence type="predicted"/>
<dbReference type="InterPro" id="IPR038735">
    <property type="entry name" value="MSMEG_1276-like_NTP-PPase_dom"/>
</dbReference>
<evidence type="ECO:0000313" key="2">
    <source>
        <dbReference type="EMBL" id="MBD7908516.1"/>
    </source>
</evidence>
<reference evidence="2 3" key="1">
    <citation type="submission" date="2020-08" db="EMBL/GenBank/DDBJ databases">
        <title>A Genomic Blueprint of the Chicken Gut Microbiome.</title>
        <authorList>
            <person name="Gilroy R."/>
            <person name="Ravi A."/>
            <person name="Getino M."/>
            <person name="Pursley I."/>
            <person name="Horton D.L."/>
            <person name="Alikhan N.-F."/>
            <person name="Baker D."/>
            <person name="Gharbi K."/>
            <person name="Hall N."/>
            <person name="Watson M."/>
            <person name="Adriaenssens E.M."/>
            <person name="Foster-Nyarko E."/>
            <person name="Jarju S."/>
            <person name="Secka A."/>
            <person name="Antonio M."/>
            <person name="Oren A."/>
            <person name="Chaudhuri R."/>
            <person name="La Ragione R.M."/>
            <person name="Hildebrand F."/>
            <person name="Pallen M.J."/>
        </authorList>
    </citation>
    <scope>NUCLEOTIDE SEQUENCE [LARGE SCALE GENOMIC DNA]</scope>
    <source>
        <strain evidence="2 3">Sa3CUA8</strain>
    </source>
</reference>
<evidence type="ECO:0000313" key="3">
    <source>
        <dbReference type="Proteomes" id="UP000659496"/>
    </source>
</evidence>